<protein>
    <recommendedName>
        <fullName evidence="2">STPR domain-containing protein</fullName>
    </recommendedName>
</protein>
<organism evidence="3 4">
    <name type="scientific">Parnassius mnemosyne</name>
    <name type="common">clouded apollo</name>
    <dbReference type="NCBI Taxonomy" id="213953"/>
    <lineage>
        <taxon>Eukaryota</taxon>
        <taxon>Metazoa</taxon>
        <taxon>Ecdysozoa</taxon>
        <taxon>Arthropoda</taxon>
        <taxon>Hexapoda</taxon>
        <taxon>Insecta</taxon>
        <taxon>Pterygota</taxon>
        <taxon>Neoptera</taxon>
        <taxon>Endopterygota</taxon>
        <taxon>Lepidoptera</taxon>
        <taxon>Glossata</taxon>
        <taxon>Ditrysia</taxon>
        <taxon>Papilionoidea</taxon>
        <taxon>Papilionidae</taxon>
        <taxon>Parnassiinae</taxon>
        <taxon>Parnassini</taxon>
        <taxon>Parnassius</taxon>
        <taxon>Driopa</taxon>
    </lineage>
</organism>
<dbReference type="AlphaFoldDB" id="A0AAV1LZ88"/>
<gene>
    <name evidence="3" type="ORF">PARMNEM_LOCUS19452</name>
</gene>
<evidence type="ECO:0000313" key="4">
    <source>
        <dbReference type="Proteomes" id="UP001314205"/>
    </source>
</evidence>
<evidence type="ECO:0000259" key="2">
    <source>
        <dbReference type="Pfam" id="PF21107"/>
    </source>
</evidence>
<dbReference type="Pfam" id="PF21107">
    <property type="entry name" value="STPRs"/>
    <property type="match status" value="1"/>
</dbReference>
<dbReference type="InterPro" id="IPR048998">
    <property type="entry name" value="STPR"/>
</dbReference>
<dbReference type="EMBL" id="CAVLGL010000126">
    <property type="protein sequence ID" value="CAK1600733.1"/>
    <property type="molecule type" value="Genomic_DNA"/>
</dbReference>
<keyword evidence="4" id="KW-1185">Reference proteome</keyword>
<evidence type="ECO:0000313" key="3">
    <source>
        <dbReference type="EMBL" id="CAK1600733.1"/>
    </source>
</evidence>
<dbReference type="Proteomes" id="UP001314205">
    <property type="component" value="Unassembled WGS sequence"/>
</dbReference>
<reference evidence="3 4" key="1">
    <citation type="submission" date="2023-11" db="EMBL/GenBank/DDBJ databases">
        <authorList>
            <person name="Hedman E."/>
            <person name="Englund M."/>
            <person name="Stromberg M."/>
            <person name="Nyberg Akerstrom W."/>
            <person name="Nylinder S."/>
            <person name="Jareborg N."/>
            <person name="Kallberg Y."/>
            <person name="Kronander E."/>
        </authorList>
    </citation>
    <scope>NUCLEOTIDE SEQUENCE [LARGE SCALE GENOMIC DNA]</scope>
</reference>
<feature type="domain" description="STPR" evidence="2">
    <location>
        <begin position="13"/>
        <end position="77"/>
    </location>
</feature>
<accession>A0AAV1LZ88</accession>
<feature type="region of interest" description="Disordered" evidence="1">
    <location>
        <begin position="1"/>
        <end position="21"/>
    </location>
</feature>
<proteinExistence type="predicted"/>
<sequence length="207" mass="23829">MRKRYLEESNDEKNKSLEANSKRIRLTRSQECLNQREERLSKMRSYNNDGLSQECEEQRAHRLGLIRERLSNETEDEHLLRLDAAHCIAARANANSEEAHIEYLAATELLPNITYNNRKVDINVRHESAFNGHVDNDNSEEGFPNLLNALIIVFATYEKKPPDNVVPKDVNNCSGLLSEVKLAVKFRVMLRRNDQYLTGSSMVLCVL</sequence>
<name>A0AAV1LZ88_9NEOP</name>
<feature type="compositionally biased region" description="Basic and acidic residues" evidence="1">
    <location>
        <begin position="1"/>
        <end position="16"/>
    </location>
</feature>
<evidence type="ECO:0000256" key="1">
    <source>
        <dbReference type="SAM" id="MobiDB-lite"/>
    </source>
</evidence>
<comment type="caution">
    <text evidence="3">The sequence shown here is derived from an EMBL/GenBank/DDBJ whole genome shotgun (WGS) entry which is preliminary data.</text>
</comment>